<sequence>MQLEDFRKVLDVNLIGLIEVTLKFLPLLKKAQGSVVNVANYCLSKYGVKAFSDNLGFSSRMVLYLAPSIFPSILTIFSVPAEEKQAQTMMLPPPCLTVGMVCSG</sequence>
<reference evidence="2" key="2">
    <citation type="submission" date="2025-08" db="UniProtKB">
        <authorList>
            <consortium name="Ensembl"/>
        </authorList>
    </citation>
    <scope>IDENTIFICATION</scope>
</reference>
<accession>A0A8C7LIM7</accession>
<dbReference type="PANTHER" id="PTHR43313">
    <property type="entry name" value="SHORT-CHAIN DEHYDROGENASE/REDUCTASE FAMILY 9C"/>
    <property type="match status" value="1"/>
</dbReference>
<reference evidence="2" key="1">
    <citation type="submission" date="2020-07" db="EMBL/GenBank/DDBJ databases">
        <title>A long reads based de novo assembly of the rainbow trout Arlee double haploid line genome.</title>
        <authorList>
            <person name="Gao G."/>
            <person name="Palti Y."/>
        </authorList>
    </citation>
    <scope>NUCLEOTIDE SEQUENCE [LARGE SCALE GENOMIC DNA]</scope>
</reference>
<dbReference type="GO" id="GO:0008202">
    <property type="term" value="P:steroid metabolic process"/>
    <property type="evidence" value="ECO:0007669"/>
    <property type="project" value="TreeGrafter"/>
</dbReference>
<evidence type="ECO:0000313" key="3">
    <source>
        <dbReference type="Proteomes" id="UP000694395"/>
    </source>
</evidence>
<dbReference type="InterPro" id="IPR036291">
    <property type="entry name" value="NAD(P)-bd_dom_sf"/>
</dbReference>
<keyword evidence="3" id="KW-1185">Reference proteome</keyword>
<organism evidence="2 3">
    <name type="scientific">Oncorhynchus mykiss</name>
    <name type="common">Rainbow trout</name>
    <name type="synonym">Salmo gairdneri</name>
    <dbReference type="NCBI Taxonomy" id="8022"/>
    <lineage>
        <taxon>Eukaryota</taxon>
        <taxon>Metazoa</taxon>
        <taxon>Chordata</taxon>
        <taxon>Craniata</taxon>
        <taxon>Vertebrata</taxon>
        <taxon>Euteleostomi</taxon>
        <taxon>Actinopterygii</taxon>
        <taxon>Neopterygii</taxon>
        <taxon>Teleostei</taxon>
        <taxon>Protacanthopterygii</taxon>
        <taxon>Salmoniformes</taxon>
        <taxon>Salmonidae</taxon>
        <taxon>Salmoninae</taxon>
        <taxon>Oncorhynchus</taxon>
    </lineage>
</organism>
<dbReference type="AlphaFoldDB" id="A0A8C7LIM7"/>
<dbReference type="Proteomes" id="UP000694395">
    <property type="component" value="Chromosome 3"/>
</dbReference>
<dbReference type="Gene3D" id="3.40.50.720">
    <property type="entry name" value="NAD(P)-binding Rossmann-like Domain"/>
    <property type="match status" value="1"/>
</dbReference>
<reference evidence="2" key="3">
    <citation type="submission" date="2025-09" db="UniProtKB">
        <authorList>
            <consortium name="Ensembl"/>
        </authorList>
    </citation>
    <scope>IDENTIFICATION</scope>
</reference>
<proteinExistence type="inferred from homology"/>
<dbReference type="GO" id="GO:0016491">
    <property type="term" value="F:oxidoreductase activity"/>
    <property type="evidence" value="ECO:0007669"/>
    <property type="project" value="TreeGrafter"/>
</dbReference>
<protein>
    <submittedName>
        <fullName evidence="2">Uncharacterized protein</fullName>
    </submittedName>
</protein>
<evidence type="ECO:0000313" key="2">
    <source>
        <dbReference type="Ensembl" id="ENSOMYP00000000020.1"/>
    </source>
</evidence>
<dbReference type="SUPFAM" id="SSF51735">
    <property type="entry name" value="NAD(P)-binding Rossmann-fold domains"/>
    <property type="match status" value="1"/>
</dbReference>
<dbReference type="Ensembl" id="ENSOMYT00000000046.2">
    <property type="protein sequence ID" value="ENSOMYP00000000020.1"/>
    <property type="gene ID" value="ENSOMYG00000000045.2"/>
</dbReference>
<name>A0A8C7LIM7_ONCMY</name>
<comment type="similarity">
    <text evidence="1">Belongs to the short-chain dehydrogenases/reductases (SDR) family.</text>
</comment>
<dbReference type="PANTHER" id="PTHR43313:SF47">
    <property type="entry name" value="RETINOL DEHYDROGENASE 7"/>
    <property type="match status" value="1"/>
</dbReference>
<evidence type="ECO:0000256" key="1">
    <source>
        <dbReference type="ARBA" id="ARBA00006484"/>
    </source>
</evidence>